<gene>
    <name evidence="11" type="ORF">Pflav_029060</name>
</gene>
<evidence type="ECO:0000313" key="12">
    <source>
        <dbReference type="Proteomes" id="UP000502508"/>
    </source>
</evidence>
<keyword evidence="3 9" id="KW-0813">Transport</keyword>
<dbReference type="PANTHER" id="PTHR32243">
    <property type="entry name" value="MALTOSE TRANSPORT SYSTEM PERMEASE-RELATED"/>
    <property type="match status" value="1"/>
</dbReference>
<evidence type="ECO:0000256" key="2">
    <source>
        <dbReference type="ARBA" id="ARBA00009047"/>
    </source>
</evidence>
<dbReference type="GO" id="GO:0055085">
    <property type="term" value="P:transmembrane transport"/>
    <property type="evidence" value="ECO:0007669"/>
    <property type="project" value="InterPro"/>
</dbReference>
<feature type="domain" description="ABC transmembrane type-1" evidence="10">
    <location>
        <begin position="98"/>
        <end position="289"/>
    </location>
</feature>
<evidence type="ECO:0000256" key="9">
    <source>
        <dbReference type="RuleBase" id="RU363032"/>
    </source>
</evidence>
<dbReference type="SUPFAM" id="SSF161098">
    <property type="entry name" value="MetI-like"/>
    <property type="match status" value="1"/>
</dbReference>
<feature type="transmembrane region" description="Helical" evidence="9">
    <location>
        <begin position="169"/>
        <end position="189"/>
    </location>
</feature>
<evidence type="ECO:0000313" key="11">
    <source>
        <dbReference type="EMBL" id="BCB76496.1"/>
    </source>
</evidence>
<keyword evidence="5" id="KW-0762">Sugar transport</keyword>
<comment type="similarity">
    <text evidence="2">Belongs to the binding-protein-dependent transport system permease family. MalFG subfamily.</text>
</comment>
<reference evidence="11 12" key="1">
    <citation type="submission" date="2020-03" db="EMBL/GenBank/DDBJ databases">
        <title>Whole genome shotgun sequence of Phytohabitans flavus NBRC 107702.</title>
        <authorList>
            <person name="Komaki H."/>
            <person name="Tamura T."/>
        </authorList>
    </citation>
    <scope>NUCLEOTIDE SEQUENCE [LARGE SCALE GENOMIC DNA]</scope>
    <source>
        <strain evidence="11 12">NBRC 107702</strain>
    </source>
</reference>
<evidence type="ECO:0000256" key="5">
    <source>
        <dbReference type="ARBA" id="ARBA00022597"/>
    </source>
</evidence>
<dbReference type="Pfam" id="PF00528">
    <property type="entry name" value="BPD_transp_1"/>
    <property type="match status" value="1"/>
</dbReference>
<keyword evidence="6 9" id="KW-0812">Transmembrane</keyword>
<protein>
    <submittedName>
        <fullName evidence="11">Sugar ABC transporter permease</fullName>
    </submittedName>
</protein>
<dbReference type="InterPro" id="IPR000515">
    <property type="entry name" value="MetI-like"/>
</dbReference>
<keyword evidence="8 9" id="KW-0472">Membrane</keyword>
<dbReference type="InterPro" id="IPR050901">
    <property type="entry name" value="BP-dep_ABC_trans_perm"/>
</dbReference>
<feature type="transmembrane region" description="Helical" evidence="9">
    <location>
        <begin position="133"/>
        <end position="157"/>
    </location>
</feature>
<name>A0A6F8XRQ6_9ACTN</name>
<evidence type="ECO:0000259" key="10">
    <source>
        <dbReference type="PROSITE" id="PS50928"/>
    </source>
</evidence>
<dbReference type="GO" id="GO:0005886">
    <property type="term" value="C:plasma membrane"/>
    <property type="evidence" value="ECO:0007669"/>
    <property type="project" value="UniProtKB-SubCell"/>
</dbReference>
<dbReference type="KEGG" id="pfla:Pflav_029060"/>
<dbReference type="Proteomes" id="UP000502508">
    <property type="component" value="Chromosome"/>
</dbReference>
<dbReference type="CDD" id="cd06261">
    <property type="entry name" value="TM_PBP2"/>
    <property type="match status" value="1"/>
</dbReference>
<dbReference type="PANTHER" id="PTHR32243:SF50">
    <property type="entry name" value="MALTOSE_MALTODEXTRIN TRANSPORT SYSTEM PERMEASE PROTEIN MALG"/>
    <property type="match status" value="1"/>
</dbReference>
<organism evidence="11 12">
    <name type="scientific">Phytohabitans flavus</name>
    <dbReference type="NCBI Taxonomy" id="1076124"/>
    <lineage>
        <taxon>Bacteria</taxon>
        <taxon>Bacillati</taxon>
        <taxon>Actinomycetota</taxon>
        <taxon>Actinomycetes</taxon>
        <taxon>Micromonosporales</taxon>
        <taxon>Micromonosporaceae</taxon>
    </lineage>
</organism>
<dbReference type="Gene3D" id="1.10.3720.10">
    <property type="entry name" value="MetI-like"/>
    <property type="match status" value="1"/>
</dbReference>
<evidence type="ECO:0000256" key="8">
    <source>
        <dbReference type="ARBA" id="ARBA00023136"/>
    </source>
</evidence>
<dbReference type="RefSeq" id="WP_173036526.1">
    <property type="nucleotide sequence ID" value="NZ_AP022870.1"/>
</dbReference>
<keyword evidence="7 9" id="KW-1133">Transmembrane helix</keyword>
<accession>A0A6F8XRQ6</accession>
<dbReference type="InterPro" id="IPR035906">
    <property type="entry name" value="MetI-like_sf"/>
</dbReference>
<evidence type="ECO:0000256" key="3">
    <source>
        <dbReference type="ARBA" id="ARBA00022448"/>
    </source>
</evidence>
<dbReference type="PROSITE" id="PS50928">
    <property type="entry name" value="ABC_TM1"/>
    <property type="match status" value="1"/>
</dbReference>
<evidence type="ECO:0000256" key="4">
    <source>
        <dbReference type="ARBA" id="ARBA00022475"/>
    </source>
</evidence>
<feature type="transmembrane region" description="Helical" evidence="9">
    <location>
        <begin position="268"/>
        <end position="289"/>
    </location>
</feature>
<dbReference type="EMBL" id="AP022870">
    <property type="protein sequence ID" value="BCB76496.1"/>
    <property type="molecule type" value="Genomic_DNA"/>
</dbReference>
<feature type="transmembrane region" description="Helical" evidence="9">
    <location>
        <begin position="34"/>
        <end position="57"/>
    </location>
</feature>
<evidence type="ECO:0000256" key="6">
    <source>
        <dbReference type="ARBA" id="ARBA00022692"/>
    </source>
</evidence>
<feature type="transmembrane region" description="Helical" evidence="9">
    <location>
        <begin position="98"/>
        <end position="121"/>
    </location>
</feature>
<proteinExistence type="inferred from homology"/>
<reference evidence="11 12" key="2">
    <citation type="submission" date="2020-03" db="EMBL/GenBank/DDBJ databases">
        <authorList>
            <person name="Ichikawa N."/>
            <person name="Kimura A."/>
            <person name="Kitahashi Y."/>
            <person name="Uohara A."/>
        </authorList>
    </citation>
    <scope>NUCLEOTIDE SEQUENCE [LARGE SCALE GENOMIC DNA]</scope>
    <source>
        <strain evidence="11 12">NBRC 107702</strain>
    </source>
</reference>
<keyword evidence="4" id="KW-1003">Cell membrane</keyword>
<evidence type="ECO:0000256" key="7">
    <source>
        <dbReference type="ARBA" id="ARBA00022989"/>
    </source>
</evidence>
<sequence>MSEQTMTAARTEVRTSAVGRRNYPGRRAQLAKRAVGRLLLSLVAIAIGLVSIFPFYWMILTSIKPESEIFTVTPRFWTFDPTLSRYTTLLKGEIGHQLLNSVIIAGGATLCSVVLGMMAAYALSRFAMPAKSVIAVALLVVQMLPAIVVVIPLFAAYRTTGLLNTYTGVIIAHTALALALSVWLIRGFLAGIPKELDEAALVDGANRFQALVHIIFPLALPGVAVSAIFAFITSWNELLLAMTFLQQESMKTLPGALQQFTSQNGTDWGGTMTASTIFALPVMIFFVLIRRYLASGAAVGAVKG</sequence>
<comment type="subcellular location">
    <subcellularLocation>
        <location evidence="1 9">Cell membrane</location>
        <topology evidence="1 9">Multi-pass membrane protein</topology>
    </subcellularLocation>
</comment>
<feature type="transmembrane region" description="Helical" evidence="9">
    <location>
        <begin position="210"/>
        <end position="232"/>
    </location>
</feature>
<dbReference type="AlphaFoldDB" id="A0A6F8XRQ6"/>
<evidence type="ECO:0000256" key="1">
    <source>
        <dbReference type="ARBA" id="ARBA00004651"/>
    </source>
</evidence>
<keyword evidence="12" id="KW-1185">Reference proteome</keyword>